<organism evidence="3 4">
    <name type="scientific">Syntrophobacter fumaroxidans (strain DSM 10017 / MPOB)</name>
    <dbReference type="NCBI Taxonomy" id="335543"/>
    <lineage>
        <taxon>Bacteria</taxon>
        <taxon>Pseudomonadati</taxon>
        <taxon>Thermodesulfobacteriota</taxon>
        <taxon>Syntrophobacteria</taxon>
        <taxon>Syntrophobacterales</taxon>
        <taxon>Syntrophobacteraceae</taxon>
        <taxon>Syntrophobacter</taxon>
    </lineage>
</organism>
<dbReference type="HOGENOM" id="CLU_129907_0_0_7"/>
<proteinExistence type="predicted"/>
<keyword evidence="1" id="KW-1133">Transmembrane helix</keyword>
<dbReference type="Pfam" id="PF10882">
    <property type="entry name" value="bPH_5"/>
    <property type="match status" value="1"/>
</dbReference>
<name>A0LLK2_SYNFM</name>
<reference evidence="3 4" key="1">
    <citation type="submission" date="2006-10" db="EMBL/GenBank/DDBJ databases">
        <title>Complete sequence of Syntrophobacter fumaroxidans MPOB.</title>
        <authorList>
            <consortium name="US DOE Joint Genome Institute"/>
            <person name="Copeland A."/>
            <person name="Lucas S."/>
            <person name="Lapidus A."/>
            <person name="Barry K."/>
            <person name="Detter J.C."/>
            <person name="Glavina del Rio T."/>
            <person name="Hammon N."/>
            <person name="Israni S."/>
            <person name="Pitluck S."/>
            <person name="Goltsman E.G."/>
            <person name="Martinez M."/>
            <person name="Schmutz J."/>
            <person name="Larimer F."/>
            <person name="Land M."/>
            <person name="Hauser L."/>
            <person name="Kyrpides N."/>
            <person name="Kim E."/>
            <person name="Boone D.R."/>
            <person name="Brockman F."/>
            <person name="Culley D."/>
            <person name="Ferry J."/>
            <person name="Gunsalus R."/>
            <person name="McInerney M.J."/>
            <person name="Morrison M."/>
            <person name="Plugge C."/>
            <person name="Rohlin L."/>
            <person name="Scholten J."/>
            <person name="Sieber J."/>
            <person name="Stams A.J.M."/>
            <person name="Worm P."/>
            <person name="Henstra A.M."/>
            <person name="Richardson P."/>
        </authorList>
    </citation>
    <scope>NUCLEOTIDE SEQUENCE [LARGE SCALE GENOMIC DNA]</scope>
    <source>
        <strain evidence="4">DSM 10017 / MPOB</strain>
    </source>
</reference>
<accession>A0LLK2</accession>
<keyword evidence="4" id="KW-1185">Reference proteome</keyword>
<keyword evidence="1" id="KW-0812">Transmembrane</keyword>
<dbReference type="InParanoid" id="A0LLK2"/>
<dbReference type="OrthoDB" id="574096at2"/>
<feature type="transmembrane region" description="Helical" evidence="1">
    <location>
        <begin position="44"/>
        <end position="67"/>
    </location>
</feature>
<dbReference type="eggNOG" id="ENOG5032SC0">
    <property type="taxonomic scope" value="Bacteria"/>
</dbReference>
<dbReference type="EMBL" id="CP000478">
    <property type="protein sequence ID" value="ABK18304.1"/>
    <property type="molecule type" value="Genomic_DNA"/>
</dbReference>
<dbReference type="InterPro" id="IPR027783">
    <property type="entry name" value="Bacterial_PH-related"/>
</dbReference>
<dbReference type="RefSeq" id="WP_011699471.1">
    <property type="nucleotide sequence ID" value="NC_008554.1"/>
</dbReference>
<evidence type="ECO:0000256" key="1">
    <source>
        <dbReference type="SAM" id="Phobius"/>
    </source>
</evidence>
<evidence type="ECO:0000313" key="3">
    <source>
        <dbReference type="EMBL" id="ABK18304.1"/>
    </source>
</evidence>
<evidence type="ECO:0000259" key="2">
    <source>
        <dbReference type="Pfam" id="PF10882"/>
    </source>
</evidence>
<sequence precursor="true">MQRFATAPWPVSLKLTSFFGSLLIAGVAYGAWSGIPPTGFAHLFGYVIACVILAIPLGAALFVVAGYEVDGSRLYVQRLFWATEIGLDGLSRIRRDPGAIRRCLRVFGNGGLYSFTGIYQNRELGRFRMYATDPKRPVILSLPDRVVVVTPADPEAFIRHLLMYFPGVEVDADKDGP</sequence>
<dbReference type="AlphaFoldDB" id="A0LLK2"/>
<evidence type="ECO:0000313" key="4">
    <source>
        <dbReference type="Proteomes" id="UP000001784"/>
    </source>
</evidence>
<feature type="domain" description="Bacterial Pleckstrin homology" evidence="2">
    <location>
        <begin position="67"/>
        <end position="161"/>
    </location>
</feature>
<feature type="transmembrane region" description="Helical" evidence="1">
    <location>
        <begin position="12"/>
        <end position="32"/>
    </location>
</feature>
<gene>
    <name evidence="3" type="ordered locus">Sfum_2626</name>
</gene>
<dbReference type="Proteomes" id="UP000001784">
    <property type="component" value="Chromosome"/>
</dbReference>
<protein>
    <recommendedName>
        <fullName evidence="2">Bacterial Pleckstrin homology domain-containing protein</fullName>
    </recommendedName>
</protein>
<keyword evidence="1" id="KW-0472">Membrane</keyword>
<dbReference type="KEGG" id="sfu:Sfum_2626"/>